<dbReference type="EMBL" id="JAIWYP010000002">
    <property type="protein sequence ID" value="KAH3863574.1"/>
    <property type="molecule type" value="Genomic_DNA"/>
</dbReference>
<keyword evidence="2" id="KW-1185">Reference proteome</keyword>
<reference evidence="1" key="1">
    <citation type="journal article" date="2019" name="bioRxiv">
        <title>The Genome of the Zebra Mussel, Dreissena polymorpha: A Resource for Invasive Species Research.</title>
        <authorList>
            <person name="McCartney M.A."/>
            <person name="Auch B."/>
            <person name="Kono T."/>
            <person name="Mallez S."/>
            <person name="Zhang Y."/>
            <person name="Obille A."/>
            <person name="Becker A."/>
            <person name="Abrahante J.E."/>
            <person name="Garbe J."/>
            <person name="Badalamenti J.P."/>
            <person name="Herman A."/>
            <person name="Mangelson H."/>
            <person name="Liachko I."/>
            <person name="Sullivan S."/>
            <person name="Sone E.D."/>
            <person name="Koren S."/>
            <person name="Silverstein K.A.T."/>
            <person name="Beckman K.B."/>
            <person name="Gohl D.M."/>
        </authorList>
    </citation>
    <scope>NUCLEOTIDE SEQUENCE</scope>
    <source>
        <strain evidence="1">Duluth1</strain>
        <tissue evidence="1">Whole animal</tissue>
    </source>
</reference>
<reference evidence="1" key="2">
    <citation type="submission" date="2020-11" db="EMBL/GenBank/DDBJ databases">
        <authorList>
            <person name="McCartney M.A."/>
            <person name="Auch B."/>
            <person name="Kono T."/>
            <person name="Mallez S."/>
            <person name="Becker A."/>
            <person name="Gohl D.M."/>
            <person name="Silverstein K.A.T."/>
            <person name="Koren S."/>
            <person name="Bechman K.B."/>
            <person name="Herman A."/>
            <person name="Abrahante J.E."/>
            <person name="Garbe J."/>
        </authorList>
    </citation>
    <scope>NUCLEOTIDE SEQUENCE</scope>
    <source>
        <strain evidence="1">Duluth1</strain>
        <tissue evidence="1">Whole animal</tissue>
    </source>
</reference>
<evidence type="ECO:0000313" key="1">
    <source>
        <dbReference type="EMBL" id="KAH3863574.1"/>
    </source>
</evidence>
<organism evidence="1 2">
    <name type="scientific">Dreissena polymorpha</name>
    <name type="common">Zebra mussel</name>
    <name type="synonym">Mytilus polymorpha</name>
    <dbReference type="NCBI Taxonomy" id="45954"/>
    <lineage>
        <taxon>Eukaryota</taxon>
        <taxon>Metazoa</taxon>
        <taxon>Spiralia</taxon>
        <taxon>Lophotrochozoa</taxon>
        <taxon>Mollusca</taxon>
        <taxon>Bivalvia</taxon>
        <taxon>Autobranchia</taxon>
        <taxon>Heteroconchia</taxon>
        <taxon>Euheterodonta</taxon>
        <taxon>Imparidentia</taxon>
        <taxon>Neoheterodontei</taxon>
        <taxon>Myida</taxon>
        <taxon>Dreissenoidea</taxon>
        <taxon>Dreissenidae</taxon>
        <taxon>Dreissena</taxon>
    </lineage>
</organism>
<protein>
    <submittedName>
        <fullName evidence="1">Uncharacterized protein</fullName>
    </submittedName>
</protein>
<evidence type="ECO:0000313" key="2">
    <source>
        <dbReference type="Proteomes" id="UP000828390"/>
    </source>
</evidence>
<proteinExistence type="predicted"/>
<dbReference type="AlphaFoldDB" id="A0A9D4LTN0"/>
<accession>A0A9D4LTN0</accession>
<gene>
    <name evidence="1" type="ORF">DPMN_026564</name>
</gene>
<name>A0A9D4LTN0_DREPO</name>
<sequence>MAVQRALRGHLLVDKCLHSQLISEMTQEDPEIQILLDQTEELYSSILRGETTLADAACSEILMKLKTAIEKKNNEVAQTSKTNQLCMASEMHINSLNHGLPVNYLVKRLWTRV</sequence>
<comment type="caution">
    <text evidence="1">The sequence shown here is derived from an EMBL/GenBank/DDBJ whole genome shotgun (WGS) entry which is preliminary data.</text>
</comment>
<dbReference type="Proteomes" id="UP000828390">
    <property type="component" value="Unassembled WGS sequence"/>
</dbReference>